<organism evidence="3 4">
    <name type="scientific">Ureibacillus yapensis</name>
    <dbReference type="NCBI Taxonomy" id="2304605"/>
    <lineage>
        <taxon>Bacteria</taxon>
        <taxon>Bacillati</taxon>
        <taxon>Bacillota</taxon>
        <taxon>Bacilli</taxon>
        <taxon>Bacillales</taxon>
        <taxon>Caryophanaceae</taxon>
        <taxon>Ureibacillus</taxon>
    </lineage>
</organism>
<dbReference type="SMART" id="SM00287">
    <property type="entry name" value="SH3b"/>
    <property type="match status" value="1"/>
</dbReference>
<feature type="chain" id="PRO_5038662434" description="SH3b domain-containing protein" evidence="1">
    <location>
        <begin position="37"/>
        <end position="304"/>
    </location>
</feature>
<accession>A0A396SBY1</accession>
<dbReference type="Gene3D" id="3.90.70.10">
    <property type="entry name" value="Cysteine proteinases"/>
    <property type="match status" value="1"/>
</dbReference>
<protein>
    <recommendedName>
        <fullName evidence="2">SH3b domain-containing protein</fullName>
    </recommendedName>
</protein>
<sequence>MIHSGKYPKKRLNFTLALGLLASGLAVTGLPLASNAAEAIKIATSSPIKEKKTSFFQTTGELNLRKGPGAKHSVILTIPKGGNVAYISKTGNWVQVEYSGKMGFVHSKYLKSIISPVVLDVPFVSQLTPTYTPLGCEGASLLMALKYKGYTDISLKAFLDNMPKSKKNPYTGYSSTPYKAVKEVYQSIFPKPLAAYGRSYNAQVKDATGYSTKQLKAEIDSGHPIVVYVSNKFAAPKWGTYNMGSAGNVKAMENMHVVTLIGYDKETGDYLVNDPNSKKESQFWVKKAAFEKSYNSLKYAVVVR</sequence>
<dbReference type="PROSITE" id="PS51781">
    <property type="entry name" value="SH3B"/>
    <property type="match status" value="1"/>
</dbReference>
<dbReference type="RefSeq" id="WP_118877358.1">
    <property type="nucleotide sequence ID" value="NZ_QWEI01000010.1"/>
</dbReference>
<evidence type="ECO:0000259" key="2">
    <source>
        <dbReference type="PROSITE" id="PS51781"/>
    </source>
</evidence>
<dbReference type="Gene3D" id="2.30.30.40">
    <property type="entry name" value="SH3 Domains"/>
    <property type="match status" value="1"/>
</dbReference>
<keyword evidence="4" id="KW-1185">Reference proteome</keyword>
<evidence type="ECO:0000313" key="3">
    <source>
        <dbReference type="EMBL" id="RHW33495.1"/>
    </source>
</evidence>
<name>A0A396SBY1_9BACL</name>
<evidence type="ECO:0000313" key="4">
    <source>
        <dbReference type="Proteomes" id="UP000265692"/>
    </source>
</evidence>
<proteinExistence type="predicted"/>
<dbReference type="InterPro" id="IPR038765">
    <property type="entry name" value="Papain-like_cys_pep_sf"/>
</dbReference>
<comment type="caution">
    <text evidence="3">The sequence shown here is derived from an EMBL/GenBank/DDBJ whole genome shotgun (WGS) entry which is preliminary data.</text>
</comment>
<gene>
    <name evidence="3" type="ORF">D1B33_15750</name>
</gene>
<dbReference type="Pfam" id="PF13529">
    <property type="entry name" value="Peptidase_C39_2"/>
    <property type="match status" value="1"/>
</dbReference>
<dbReference type="AlphaFoldDB" id="A0A396SBY1"/>
<evidence type="ECO:0000256" key="1">
    <source>
        <dbReference type="SAM" id="SignalP"/>
    </source>
</evidence>
<dbReference type="InterPro" id="IPR003646">
    <property type="entry name" value="SH3-like_bac-type"/>
</dbReference>
<dbReference type="EMBL" id="QWEI01000010">
    <property type="protein sequence ID" value="RHW33495.1"/>
    <property type="molecule type" value="Genomic_DNA"/>
</dbReference>
<feature type="signal peptide" evidence="1">
    <location>
        <begin position="1"/>
        <end position="36"/>
    </location>
</feature>
<dbReference type="Pfam" id="PF08239">
    <property type="entry name" value="SH3_3"/>
    <property type="match status" value="1"/>
</dbReference>
<dbReference type="PANTHER" id="PTHR37806">
    <property type="entry name" value="LMO0724 PROTEIN"/>
    <property type="match status" value="1"/>
</dbReference>
<keyword evidence="1" id="KW-0732">Signal</keyword>
<dbReference type="Proteomes" id="UP000265692">
    <property type="component" value="Unassembled WGS sequence"/>
</dbReference>
<dbReference type="OrthoDB" id="1654093at2"/>
<dbReference type="SUPFAM" id="SSF54001">
    <property type="entry name" value="Cysteine proteinases"/>
    <property type="match status" value="1"/>
</dbReference>
<dbReference type="PANTHER" id="PTHR37806:SF1">
    <property type="entry name" value="PEPTIDASE C39-LIKE DOMAIN-CONTAINING PROTEIN"/>
    <property type="match status" value="1"/>
</dbReference>
<dbReference type="InterPro" id="IPR039564">
    <property type="entry name" value="Peptidase_C39-like"/>
</dbReference>
<feature type="domain" description="SH3b" evidence="2">
    <location>
        <begin position="51"/>
        <end position="114"/>
    </location>
</feature>
<reference evidence="3 4" key="1">
    <citation type="submission" date="2018-08" db="EMBL/GenBank/DDBJ databases">
        <title>Lysinibacillus sp. YLB-03 draft genome sequence.</title>
        <authorList>
            <person name="Yu L."/>
        </authorList>
    </citation>
    <scope>NUCLEOTIDE SEQUENCE [LARGE SCALE GENOMIC DNA]</scope>
    <source>
        <strain evidence="3 4">YLB-03</strain>
    </source>
</reference>